<dbReference type="InterPro" id="IPR056404">
    <property type="entry name" value="HTH_RNase_II"/>
</dbReference>
<proteinExistence type="predicted"/>
<evidence type="ECO:0000313" key="2">
    <source>
        <dbReference type="EMBL" id="KAL2549552.1"/>
    </source>
</evidence>
<reference evidence="3" key="1">
    <citation type="submission" date="2024-07" db="EMBL/GenBank/DDBJ databases">
        <title>Two chromosome-level genome assemblies of Korean endemic species Abeliophyllum distichum and Forsythia ovata (Oleaceae).</title>
        <authorList>
            <person name="Jang H."/>
        </authorList>
    </citation>
    <scope>NUCLEOTIDE SEQUENCE [LARGE SCALE GENOMIC DNA]</scope>
</reference>
<protein>
    <submittedName>
        <fullName evidence="2">Exoribonuclease II</fullName>
    </submittedName>
</protein>
<keyword evidence="3" id="KW-1185">Reference proteome</keyword>
<comment type="caution">
    <text evidence="2">The sequence shown here is derived from an EMBL/GenBank/DDBJ whole genome shotgun (WGS) entry which is preliminary data.</text>
</comment>
<feature type="domain" description="Ribonuclease II-like double HTH" evidence="1">
    <location>
        <begin position="43"/>
        <end position="104"/>
    </location>
</feature>
<dbReference type="AlphaFoldDB" id="A0ABD1WIP7"/>
<gene>
    <name evidence="2" type="ORF">Fot_11082</name>
</gene>
<dbReference type="EMBL" id="JBFOLJ010000003">
    <property type="protein sequence ID" value="KAL2549552.1"/>
    <property type="molecule type" value="Genomic_DNA"/>
</dbReference>
<evidence type="ECO:0000259" key="1">
    <source>
        <dbReference type="Pfam" id="PF23161"/>
    </source>
</evidence>
<accession>A0ABD1WIP7</accession>
<organism evidence="2 3">
    <name type="scientific">Forsythia ovata</name>
    <dbReference type="NCBI Taxonomy" id="205694"/>
    <lineage>
        <taxon>Eukaryota</taxon>
        <taxon>Viridiplantae</taxon>
        <taxon>Streptophyta</taxon>
        <taxon>Embryophyta</taxon>
        <taxon>Tracheophyta</taxon>
        <taxon>Spermatophyta</taxon>
        <taxon>Magnoliopsida</taxon>
        <taxon>eudicotyledons</taxon>
        <taxon>Gunneridae</taxon>
        <taxon>Pentapetalae</taxon>
        <taxon>asterids</taxon>
        <taxon>lamiids</taxon>
        <taxon>Lamiales</taxon>
        <taxon>Oleaceae</taxon>
        <taxon>Forsythieae</taxon>
        <taxon>Forsythia</taxon>
    </lineage>
</organism>
<dbReference type="Pfam" id="PF23161">
    <property type="entry name" value="HTH_RNase_II"/>
    <property type="match status" value="1"/>
</dbReference>
<name>A0ABD1WIP7_9LAMI</name>
<sequence length="208" mass="24085">MDVLPTGVWKKIKEDLYWAYGDNHGIELIEKNKSVRVEELVEVDELLRRKHAKEAAEKELIEFVKLLKSAREMPSHSKLAKSSWWTEEKIRHRIESLEAYAIDKHYILPHIHQPSTKSEFQLSVKASEMFHLKPSNTENRGSLPTLQRIPSLNPSQNLKHKKFKMSSTLCRWSCFQRLLVGLFEGNAGRNGGIYGPTNFYSMILFSCS</sequence>
<evidence type="ECO:0000313" key="3">
    <source>
        <dbReference type="Proteomes" id="UP001604277"/>
    </source>
</evidence>
<dbReference type="Proteomes" id="UP001604277">
    <property type="component" value="Unassembled WGS sequence"/>
</dbReference>